<keyword evidence="4 10" id="KW-0472">Membrane</keyword>
<feature type="transmembrane region" description="Helical" evidence="10">
    <location>
        <begin position="137"/>
        <end position="158"/>
    </location>
</feature>
<evidence type="ECO:0000313" key="12">
    <source>
        <dbReference type="EMBL" id="KAF2164707.1"/>
    </source>
</evidence>
<sequence length="583" mass="64748">MLNYYFRETFAGRLINVLSGDRLLRLPQPQIPHYGSNDIARTEDVTNTSPAGEESDIKASGTSSQEWIEKTSRNEDVPIAELAKRLSNHDQSIEDGDPTPTPEKEATPQDGHNRYIVGWNGDDDPENPRNWPMWLKVWSTCMISLLTFSIYIGSAIYTTGIEDINEQFHVSRVVSTLGLSLFVLGYGLGPMILAPLSEMPPIGRMPVYIITHLLFIALQFPIIYAPNIGTILAFRFITGFIGSPVLATGAASLADIFTPKKLPYAVGIWGNFAICGPVLGPLVSGFAVMAKGWKWSIWILIWLNGFCAVFMVLAMPETSADNVLYRRAQRLKNLTGDDKYKSEGEIAMANFSVKDVAMALLVKPFWLCFVSEPILLVQNVYLGLVYALLYCWFDAFPLVFMGMYGFNLGQMGLSYIGILAGAFVCTPPYFYWIRKAIEPQSKPDGSIEPEKRLPAAIVGSLFIPICLFWFGWSARPDVHWTMPIIGSSFFVMGAAPLFNSLISYQADAYPKVVGSVLAGNDLMRSSMGAAFPLFATQMYNALGVDWGCSMLGFISIAFIPMPVLLLYYGKRLRMASKYARHDI</sequence>
<dbReference type="OrthoDB" id="3357846at2759"/>
<feature type="transmembrane region" description="Helical" evidence="10">
    <location>
        <begin position="453"/>
        <end position="472"/>
    </location>
</feature>
<evidence type="ECO:0000313" key="13">
    <source>
        <dbReference type="Proteomes" id="UP000799537"/>
    </source>
</evidence>
<gene>
    <name evidence="12" type="ORF">M409DRAFT_25099</name>
</gene>
<evidence type="ECO:0000256" key="1">
    <source>
        <dbReference type="ARBA" id="ARBA00004141"/>
    </source>
</evidence>
<accession>A0A6A6CBY5</accession>
<dbReference type="GO" id="GO:0005886">
    <property type="term" value="C:plasma membrane"/>
    <property type="evidence" value="ECO:0007669"/>
    <property type="project" value="TreeGrafter"/>
</dbReference>
<dbReference type="SUPFAM" id="SSF103473">
    <property type="entry name" value="MFS general substrate transporter"/>
    <property type="match status" value="1"/>
</dbReference>
<feature type="compositionally biased region" description="Basic and acidic residues" evidence="9">
    <location>
        <begin position="67"/>
        <end position="92"/>
    </location>
</feature>
<dbReference type="InterPro" id="IPR036259">
    <property type="entry name" value="MFS_trans_sf"/>
</dbReference>
<dbReference type="Gene3D" id="1.20.1250.20">
    <property type="entry name" value="MFS general substrate transporter like domains"/>
    <property type="match status" value="1"/>
</dbReference>
<feature type="transmembrane region" description="Helical" evidence="10">
    <location>
        <begin position="266"/>
        <end position="288"/>
    </location>
</feature>
<comment type="function">
    <text evidence="6">MFS transporter; part of the gene cluster that mediates the biosynthesis of cercosporin, a light-activated, non-host-selective toxin. The perylenequinone chromophore of cercosporin absorbs light energy to attain an electronically-activated triplet state and produces active oxygen species such as the hydroxyl radical, superoxide, hydrogen peroxide or singlet oxygen upon reaction with oxygen molecules. These reactive oxygen species cause damage to various cellular components including lipids, proteins and nucleic acids. Responsible for secretion and accumulation of cercosporin, but does not play any roles in self-protection against the toxicity of cercosporin.</text>
</comment>
<dbReference type="GeneID" id="54560812"/>
<keyword evidence="3 10" id="KW-1133">Transmembrane helix</keyword>
<evidence type="ECO:0000256" key="10">
    <source>
        <dbReference type="SAM" id="Phobius"/>
    </source>
</evidence>
<dbReference type="Pfam" id="PF07690">
    <property type="entry name" value="MFS_1"/>
    <property type="match status" value="1"/>
</dbReference>
<feature type="domain" description="Major facilitator superfamily (MFS) profile" evidence="11">
    <location>
        <begin position="139"/>
        <end position="572"/>
    </location>
</feature>
<evidence type="ECO:0000256" key="4">
    <source>
        <dbReference type="ARBA" id="ARBA00023136"/>
    </source>
</evidence>
<dbReference type="GO" id="GO:0015244">
    <property type="term" value="F:fluconazole transmembrane transporter activity"/>
    <property type="evidence" value="ECO:0007669"/>
    <property type="project" value="TreeGrafter"/>
</dbReference>
<feature type="transmembrane region" description="Helical" evidence="10">
    <location>
        <begin position="550"/>
        <end position="568"/>
    </location>
</feature>
<feature type="compositionally biased region" description="Basic and acidic residues" evidence="9">
    <location>
        <begin position="102"/>
        <end position="113"/>
    </location>
</feature>
<feature type="transmembrane region" description="Helical" evidence="10">
    <location>
        <begin position="295"/>
        <end position="315"/>
    </location>
</feature>
<proteinExistence type="inferred from homology"/>
<dbReference type="EMBL" id="ML993603">
    <property type="protein sequence ID" value="KAF2164707.1"/>
    <property type="molecule type" value="Genomic_DNA"/>
</dbReference>
<dbReference type="GO" id="GO:1990961">
    <property type="term" value="P:xenobiotic detoxification by transmembrane export across the plasma membrane"/>
    <property type="evidence" value="ECO:0007669"/>
    <property type="project" value="TreeGrafter"/>
</dbReference>
<evidence type="ECO:0000256" key="7">
    <source>
        <dbReference type="ARBA" id="ARBA00069139"/>
    </source>
</evidence>
<keyword evidence="2 10" id="KW-0812">Transmembrane</keyword>
<dbReference type="AlphaFoldDB" id="A0A6A6CBY5"/>
<feature type="transmembrane region" description="Helical" evidence="10">
    <location>
        <begin position="484"/>
        <end position="504"/>
    </location>
</feature>
<name>A0A6A6CBY5_ZASCE</name>
<dbReference type="CDD" id="cd17323">
    <property type="entry name" value="MFS_Tpo1_MDR_like"/>
    <property type="match status" value="1"/>
</dbReference>
<feature type="transmembrane region" description="Helical" evidence="10">
    <location>
        <begin position="384"/>
        <end position="406"/>
    </location>
</feature>
<dbReference type="FunFam" id="1.20.1250.20:FF:000011">
    <property type="entry name" value="MFS multidrug transporter, putative"/>
    <property type="match status" value="1"/>
</dbReference>
<feature type="transmembrane region" description="Helical" evidence="10">
    <location>
        <begin position="232"/>
        <end position="254"/>
    </location>
</feature>
<feature type="region of interest" description="Disordered" evidence="9">
    <location>
        <begin position="27"/>
        <end position="115"/>
    </location>
</feature>
<evidence type="ECO:0000256" key="5">
    <source>
        <dbReference type="ARBA" id="ARBA00038347"/>
    </source>
</evidence>
<evidence type="ECO:0000256" key="2">
    <source>
        <dbReference type="ARBA" id="ARBA00022692"/>
    </source>
</evidence>
<feature type="transmembrane region" description="Helical" evidence="10">
    <location>
        <begin position="412"/>
        <end position="432"/>
    </location>
</feature>
<comment type="similarity">
    <text evidence="5">Belongs to the major facilitator superfamily. CAR1 family.</text>
</comment>
<dbReference type="PANTHER" id="PTHR23502">
    <property type="entry name" value="MAJOR FACILITATOR SUPERFAMILY"/>
    <property type="match status" value="1"/>
</dbReference>
<dbReference type="InterPro" id="IPR011701">
    <property type="entry name" value="MFS"/>
</dbReference>
<feature type="transmembrane region" description="Helical" evidence="10">
    <location>
        <begin position="205"/>
        <end position="225"/>
    </location>
</feature>
<dbReference type="PANTHER" id="PTHR23502:SF23">
    <property type="entry name" value="FLUCONAZOLE RESISTANCE PROTEIN 1"/>
    <property type="match status" value="1"/>
</dbReference>
<comment type="subcellular location">
    <subcellularLocation>
        <location evidence="1">Membrane</location>
        <topology evidence="1">Multi-pass membrane protein</topology>
    </subcellularLocation>
</comment>
<evidence type="ECO:0000256" key="8">
    <source>
        <dbReference type="ARBA" id="ARBA00077167"/>
    </source>
</evidence>
<organism evidence="12 13">
    <name type="scientific">Zasmidium cellare ATCC 36951</name>
    <dbReference type="NCBI Taxonomy" id="1080233"/>
    <lineage>
        <taxon>Eukaryota</taxon>
        <taxon>Fungi</taxon>
        <taxon>Dikarya</taxon>
        <taxon>Ascomycota</taxon>
        <taxon>Pezizomycotina</taxon>
        <taxon>Dothideomycetes</taxon>
        <taxon>Dothideomycetidae</taxon>
        <taxon>Mycosphaerellales</taxon>
        <taxon>Mycosphaerellaceae</taxon>
        <taxon>Zasmidium</taxon>
    </lineage>
</organism>
<evidence type="ECO:0000256" key="6">
    <source>
        <dbReference type="ARBA" id="ARBA00053977"/>
    </source>
</evidence>
<reference evidence="12" key="1">
    <citation type="journal article" date="2020" name="Stud. Mycol.">
        <title>101 Dothideomycetes genomes: a test case for predicting lifestyles and emergence of pathogens.</title>
        <authorList>
            <person name="Haridas S."/>
            <person name="Albert R."/>
            <person name="Binder M."/>
            <person name="Bloem J."/>
            <person name="Labutti K."/>
            <person name="Salamov A."/>
            <person name="Andreopoulos B."/>
            <person name="Baker S."/>
            <person name="Barry K."/>
            <person name="Bills G."/>
            <person name="Bluhm B."/>
            <person name="Cannon C."/>
            <person name="Castanera R."/>
            <person name="Culley D."/>
            <person name="Daum C."/>
            <person name="Ezra D."/>
            <person name="Gonzalez J."/>
            <person name="Henrissat B."/>
            <person name="Kuo A."/>
            <person name="Liang C."/>
            <person name="Lipzen A."/>
            <person name="Lutzoni F."/>
            <person name="Magnuson J."/>
            <person name="Mondo S."/>
            <person name="Nolan M."/>
            <person name="Ohm R."/>
            <person name="Pangilinan J."/>
            <person name="Park H.-J."/>
            <person name="Ramirez L."/>
            <person name="Alfaro M."/>
            <person name="Sun H."/>
            <person name="Tritt A."/>
            <person name="Yoshinaga Y."/>
            <person name="Zwiers L.-H."/>
            <person name="Turgeon B."/>
            <person name="Goodwin S."/>
            <person name="Spatafora J."/>
            <person name="Crous P."/>
            <person name="Grigoriev I."/>
        </authorList>
    </citation>
    <scope>NUCLEOTIDE SEQUENCE</scope>
    <source>
        <strain evidence="12">ATCC 36951</strain>
    </source>
</reference>
<dbReference type="Proteomes" id="UP000799537">
    <property type="component" value="Unassembled WGS sequence"/>
</dbReference>
<evidence type="ECO:0000256" key="9">
    <source>
        <dbReference type="SAM" id="MobiDB-lite"/>
    </source>
</evidence>
<feature type="transmembrane region" description="Helical" evidence="10">
    <location>
        <begin position="170"/>
        <end position="193"/>
    </location>
</feature>
<dbReference type="InterPro" id="IPR020846">
    <property type="entry name" value="MFS_dom"/>
</dbReference>
<evidence type="ECO:0000256" key="3">
    <source>
        <dbReference type="ARBA" id="ARBA00022989"/>
    </source>
</evidence>
<evidence type="ECO:0000259" key="11">
    <source>
        <dbReference type="PROSITE" id="PS50850"/>
    </source>
</evidence>
<dbReference type="RefSeq" id="XP_033665596.1">
    <property type="nucleotide sequence ID" value="XM_033807540.1"/>
</dbReference>
<protein>
    <recommendedName>
        <fullName evidence="7">Cercosporin MFS transporter CTB4</fullName>
    </recommendedName>
    <alternativeName>
        <fullName evidence="8">Cercosporin toxin biosynthesis cluster protein 4</fullName>
    </alternativeName>
</protein>
<keyword evidence="13" id="KW-1185">Reference proteome</keyword>
<dbReference type="PROSITE" id="PS50850">
    <property type="entry name" value="MFS"/>
    <property type="match status" value="1"/>
</dbReference>